<dbReference type="Gene3D" id="3.40.50.1010">
    <property type="entry name" value="5'-nuclease"/>
    <property type="match status" value="1"/>
</dbReference>
<dbReference type="CDD" id="cd09872">
    <property type="entry name" value="PIN_Sll0205-like"/>
    <property type="match status" value="1"/>
</dbReference>
<dbReference type="PANTHER" id="PTHR36173">
    <property type="entry name" value="RIBONUCLEASE VAPC16-RELATED"/>
    <property type="match status" value="1"/>
</dbReference>
<sequence length="123" mass="13917">MNILIDTHIFLWLLKSPKQLSKQQVETFKNPQNQFYLSSISIAEIMIKLSIGKLVVDFDPIQAAIDSGLKLLPYQAIDAVALGHLPFHHKDPFDRMLIAQAKTQNMQMMSSDTVFGLYGKVID</sequence>
<dbReference type="SUPFAM" id="SSF88723">
    <property type="entry name" value="PIN domain-like"/>
    <property type="match status" value="1"/>
</dbReference>
<reference evidence="2 3" key="1">
    <citation type="submission" date="2016-10" db="EMBL/GenBank/DDBJ databases">
        <title>Draft Genome sequence of Alkanindiges sp. strain H1.</title>
        <authorList>
            <person name="Subhash Y."/>
            <person name="Lee S."/>
        </authorList>
    </citation>
    <scope>NUCLEOTIDE SEQUENCE [LARGE SCALE GENOMIC DNA]</scope>
    <source>
        <strain evidence="2 3">H1</strain>
    </source>
</reference>
<dbReference type="PANTHER" id="PTHR36173:SF2">
    <property type="entry name" value="RIBONUCLEASE VAPC16"/>
    <property type="match status" value="1"/>
</dbReference>
<evidence type="ECO:0000313" key="2">
    <source>
        <dbReference type="EMBL" id="ONG38985.1"/>
    </source>
</evidence>
<name>A0A1S8CSN6_9GAMM</name>
<dbReference type="InterPro" id="IPR041705">
    <property type="entry name" value="PIN_Sll0205"/>
</dbReference>
<dbReference type="InterPro" id="IPR002716">
    <property type="entry name" value="PIN_dom"/>
</dbReference>
<dbReference type="Proteomes" id="UP000192132">
    <property type="component" value="Unassembled WGS sequence"/>
</dbReference>
<protein>
    <recommendedName>
        <fullName evidence="1">PIN domain-containing protein</fullName>
    </recommendedName>
</protein>
<dbReference type="STRING" id="1907941.BKE30_10935"/>
<gene>
    <name evidence="2" type="ORF">BKE30_10935</name>
</gene>
<dbReference type="InterPro" id="IPR052919">
    <property type="entry name" value="TA_system_RNase"/>
</dbReference>
<organism evidence="2 3">
    <name type="scientific">Alkanindiges hydrocarboniclasticus</name>
    <dbReference type="NCBI Taxonomy" id="1907941"/>
    <lineage>
        <taxon>Bacteria</taxon>
        <taxon>Pseudomonadati</taxon>
        <taxon>Pseudomonadota</taxon>
        <taxon>Gammaproteobacteria</taxon>
        <taxon>Moraxellales</taxon>
        <taxon>Moraxellaceae</taxon>
        <taxon>Alkanindiges</taxon>
    </lineage>
</organism>
<dbReference type="Pfam" id="PF01850">
    <property type="entry name" value="PIN"/>
    <property type="match status" value="1"/>
</dbReference>
<dbReference type="AlphaFoldDB" id="A0A1S8CSN6"/>
<dbReference type="EMBL" id="MLCN01000028">
    <property type="protein sequence ID" value="ONG38985.1"/>
    <property type="molecule type" value="Genomic_DNA"/>
</dbReference>
<evidence type="ECO:0000259" key="1">
    <source>
        <dbReference type="Pfam" id="PF01850"/>
    </source>
</evidence>
<dbReference type="InterPro" id="IPR029060">
    <property type="entry name" value="PIN-like_dom_sf"/>
</dbReference>
<comment type="caution">
    <text evidence="2">The sequence shown here is derived from an EMBL/GenBank/DDBJ whole genome shotgun (WGS) entry which is preliminary data.</text>
</comment>
<dbReference type="OrthoDB" id="9798990at2"/>
<evidence type="ECO:0000313" key="3">
    <source>
        <dbReference type="Proteomes" id="UP000192132"/>
    </source>
</evidence>
<proteinExistence type="predicted"/>
<accession>A0A1S8CSN6</accession>
<feature type="domain" description="PIN" evidence="1">
    <location>
        <begin position="3"/>
        <end position="116"/>
    </location>
</feature>
<keyword evidence="3" id="KW-1185">Reference proteome</keyword>
<dbReference type="RefSeq" id="WP_076878635.1">
    <property type="nucleotide sequence ID" value="NZ_MLCN01000028.1"/>
</dbReference>